<evidence type="ECO:0000256" key="9">
    <source>
        <dbReference type="ARBA" id="ARBA00023012"/>
    </source>
</evidence>
<dbReference type="Pfam" id="PF02518">
    <property type="entry name" value="HATPase_c"/>
    <property type="match status" value="1"/>
</dbReference>
<dbReference type="EC" id="2.7.13.3" evidence="3"/>
<dbReference type="Proteomes" id="UP001500751">
    <property type="component" value="Unassembled WGS sequence"/>
</dbReference>
<feature type="transmembrane region" description="Helical" evidence="11">
    <location>
        <begin position="27"/>
        <end position="51"/>
    </location>
</feature>
<dbReference type="SUPFAM" id="SSF47384">
    <property type="entry name" value="Homodimeric domain of signal transducing histidine kinase"/>
    <property type="match status" value="1"/>
</dbReference>
<dbReference type="Gene3D" id="6.10.340.10">
    <property type="match status" value="1"/>
</dbReference>
<dbReference type="SMART" id="SM00304">
    <property type="entry name" value="HAMP"/>
    <property type="match status" value="1"/>
</dbReference>
<dbReference type="PANTHER" id="PTHR45436:SF5">
    <property type="entry name" value="SENSOR HISTIDINE KINASE TRCS"/>
    <property type="match status" value="1"/>
</dbReference>
<dbReference type="CDD" id="cd06225">
    <property type="entry name" value="HAMP"/>
    <property type="match status" value="1"/>
</dbReference>
<keyword evidence="7 14" id="KW-0418">Kinase</keyword>
<evidence type="ECO:0000256" key="6">
    <source>
        <dbReference type="ARBA" id="ARBA00022692"/>
    </source>
</evidence>
<dbReference type="Gene3D" id="3.30.565.10">
    <property type="entry name" value="Histidine kinase-like ATPase, C-terminal domain"/>
    <property type="match status" value="1"/>
</dbReference>
<dbReference type="InterPro" id="IPR036097">
    <property type="entry name" value="HisK_dim/P_sf"/>
</dbReference>
<evidence type="ECO:0000256" key="5">
    <source>
        <dbReference type="ARBA" id="ARBA00022679"/>
    </source>
</evidence>
<accession>A0ABP5F1D3</accession>
<dbReference type="InterPro" id="IPR050428">
    <property type="entry name" value="TCS_sensor_his_kinase"/>
</dbReference>
<comment type="catalytic activity">
    <reaction evidence="1">
        <text>ATP + protein L-histidine = ADP + protein N-phospho-L-histidine.</text>
        <dbReference type="EC" id="2.7.13.3"/>
    </reaction>
</comment>
<reference evidence="15" key="1">
    <citation type="journal article" date="2019" name="Int. J. Syst. Evol. Microbiol.">
        <title>The Global Catalogue of Microorganisms (GCM) 10K type strain sequencing project: providing services to taxonomists for standard genome sequencing and annotation.</title>
        <authorList>
            <consortium name="The Broad Institute Genomics Platform"/>
            <consortium name="The Broad Institute Genome Sequencing Center for Infectious Disease"/>
            <person name="Wu L."/>
            <person name="Ma J."/>
        </authorList>
    </citation>
    <scope>NUCLEOTIDE SEQUENCE [LARGE SCALE GENOMIC DNA]</scope>
    <source>
        <strain evidence="15">JCM 16014</strain>
    </source>
</reference>
<evidence type="ECO:0000256" key="10">
    <source>
        <dbReference type="ARBA" id="ARBA00023136"/>
    </source>
</evidence>
<keyword evidence="10 11" id="KW-0472">Membrane</keyword>
<dbReference type="Pfam" id="PF00512">
    <property type="entry name" value="HisKA"/>
    <property type="match status" value="1"/>
</dbReference>
<evidence type="ECO:0000256" key="7">
    <source>
        <dbReference type="ARBA" id="ARBA00022777"/>
    </source>
</evidence>
<dbReference type="PROSITE" id="PS50109">
    <property type="entry name" value="HIS_KIN"/>
    <property type="match status" value="1"/>
</dbReference>
<evidence type="ECO:0000256" key="2">
    <source>
        <dbReference type="ARBA" id="ARBA00004236"/>
    </source>
</evidence>
<keyword evidence="6 11" id="KW-0812">Transmembrane</keyword>
<dbReference type="CDD" id="cd00082">
    <property type="entry name" value="HisKA"/>
    <property type="match status" value="1"/>
</dbReference>
<keyword evidence="4" id="KW-0597">Phosphoprotein</keyword>
<evidence type="ECO:0000313" key="15">
    <source>
        <dbReference type="Proteomes" id="UP001500751"/>
    </source>
</evidence>
<dbReference type="InterPro" id="IPR003660">
    <property type="entry name" value="HAMP_dom"/>
</dbReference>
<feature type="domain" description="Histidine kinase" evidence="12">
    <location>
        <begin position="160"/>
        <end position="375"/>
    </location>
</feature>
<dbReference type="InterPro" id="IPR005467">
    <property type="entry name" value="His_kinase_dom"/>
</dbReference>
<dbReference type="GO" id="GO:0016301">
    <property type="term" value="F:kinase activity"/>
    <property type="evidence" value="ECO:0007669"/>
    <property type="project" value="UniProtKB-KW"/>
</dbReference>
<evidence type="ECO:0000256" key="1">
    <source>
        <dbReference type="ARBA" id="ARBA00000085"/>
    </source>
</evidence>
<dbReference type="Pfam" id="PF00672">
    <property type="entry name" value="HAMP"/>
    <property type="match status" value="1"/>
</dbReference>
<dbReference type="PANTHER" id="PTHR45436">
    <property type="entry name" value="SENSOR HISTIDINE KINASE YKOH"/>
    <property type="match status" value="1"/>
</dbReference>
<evidence type="ECO:0000259" key="12">
    <source>
        <dbReference type="PROSITE" id="PS50109"/>
    </source>
</evidence>
<evidence type="ECO:0000256" key="3">
    <source>
        <dbReference type="ARBA" id="ARBA00012438"/>
    </source>
</evidence>
<protein>
    <recommendedName>
        <fullName evidence="3">histidine kinase</fullName>
        <ecNumber evidence="3">2.7.13.3</ecNumber>
    </recommendedName>
</protein>
<dbReference type="SUPFAM" id="SSF158472">
    <property type="entry name" value="HAMP domain-like"/>
    <property type="match status" value="1"/>
</dbReference>
<dbReference type="PROSITE" id="PS50885">
    <property type="entry name" value="HAMP"/>
    <property type="match status" value="1"/>
</dbReference>
<dbReference type="InterPro" id="IPR003661">
    <property type="entry name" value="HisK_dim/P_dom"/>
</dbReference>
<proteinExistence type="predicted"/>
<gene>
    <name evidence="14" type="ORF">GCM10009839_02680</name>
</gene>
<keyword evidence="15" id="KW-1185">Reference proteome</keyword>
<evidence type="ECO:0000313" key="14">
    <source>
        <dbReference type="EMBL" id="GAA2011890.1"/>
    </source>
</evidence>
<dbReference type="EMBL" id="BAAAQN010000001">
    <property type="protein sequence ID" value="GAA2011890.1"/>
    <property type="molecule type" value="Genomic_DNA"/>
</dbReference>
<dbReference type="RefSeq" id="WP_344663587.1">
    <property type="nucleotide sequence ID" value="NZ_BAAAQN010000001.1"/>
</dbReference>
<dbReference type="SMART" id="SM00387">
    <property type="entry name" value="HATPase_c"/>
    <property type="match status" value="1"/>
</dbReference>
<feature type="transmembrane region" description="Helical" evidence="11">
    <location>
        <begin position="71"/>
        <end position="98"/>
    </location>
</feature>
<dbReference type="SMART" id="SM00388">
    <property type="entry name" value="HisKA"/>
    <property type="match status" value="1"/>
</dbReference>
<comment type="subcellular location">
    <subcellularLocation>
        <location evidence="2">Cell membrane</location>
    </subcellularLocation>
</comment>
<evidence type="ECO:0000256" key="11">
    <source>
        <dbReference type="SAM" id="Phobius"/>
    </source>
</evidence>
<comment type="caution">
    <text evidence="14">The sequence shown here is derived from an EMBL/GenBank/DDBJ whole genome shotgun (WGS) entry which is preliminary data.</text>
</comment>
<feature type="domain" description="HAMP" evidence="13">
    <location>
        <begin position="99"/>
        <end position="152"/>
    </location>
</feature>
<organism evidence="14 15">
    <name type="scientific">Catenulispora yoronensis</name>
    <dbReference type="NCBI Taxonomy" id="450799"/>
    <lineage>
        <taxon>Bacteria</taxon>
        <taxon>Bacillati</taxon>
        <taxon>Actinomycetota</taxon>
        <taxon>Actinomycetes</taxon>
        <taxon>Catenulisporales</taxon>
        <taxon>Catenulisporaceae</taxon>
        <taxon>Catenulispora</taxon>
    </lineage>
</organism>
<dbReference type="InterPro" id="IPR036890">
    <property type="entry name" value="HATPase_C_sf"/>
</dbReference>
<evidence type="ECO:0000259" key="13">
    <source>
        <dbReference type="PROSITE" id="PS50885"/>
    </source>
</evidence>
<sequence>MVAAPPTSAAPSSASGRPRVTIRTRLAWLYAGPFLAAMTISLLLFVALFQVRQTGPPLTPGHADNAGGGASAVPVVVDMAAGVLVLLAVALGLGWLVAGRLLRPLREITETARHISAHDLHRRLSAAGRDDELKALADTLDALFARLEAAFAAQRDFVANAAHELRTPLTATRTVVQVALADPDATADTLREACQAVVMLGDDQRRLIESLLTLAESQRGLERREPVDLAAIAEETVSARRDTASSRVAIDVTTRFEAARTAGDPDLVRSLVGNLVDNALRHNVPGGYVQVLTESVSDRARIWVRNSGPVVPAQELGRLFLPFQQLDNRRGRPGGGHGLGLAIVQAICSAHGADVRSRAPAEGGLEILVEFRPVKAEY</sequence>
<dbReference type="CDD" id="cd00075">
    <property type="entry name" value="HATPase"/>
    <property type="match status" value="1"/>
</dbReference>
<dbReference type="Gene3D" id="1.10.287.130">
    <property type="match status" value="1"/>
</dbReference>
<keyword evidence="9" id="KW-0902">Two-component regulatory system</keyword>
<dbReference type="SUPFAM" id="SSF55874">
    <property type="entry name" value="ATPase domain of HSP90 chaperone/DNA topoisomerase II/histidine kinase"/>
    <property type="match status" value="1"/>
</dbReference>
<keyword evidence="5" id="KW-0808">Transferase</keyword>
<evidence type="ECO:0000256" key="4">
    <source>
        <dbReference type="ARBA" id="ARBA00022553"/>
    </source>
</evidence>
<name>A0ABP5F1D3_9ACTN</name>
<dbReference type="PRINTS" id="PR00344">
    <property type="entry name" value="BCTRLSENSOR"/>
</dbReference>
<keyword evidence="8 11" id="KW-1133">Transmembrane helix</keyword>
<dbReference type="InterPro" id="IPR003594">
    <property type="entry name" value="HATPase_dom"/>
</dbReference>
<dbReference type="InterPro" id="IPR004358">
    <property type="entry name" value="Sig_transdc_His_kin-like_C"/>
</dbReference>
<evidence type="ECO:0000256" key="8">
    <source>
        <dbReference type="ARBA" id="ARBA00022989"/>
    </source>
</evidence>